<sequence length="160" mass="18390">MEANRINFIKTNQSKLQVEKYSGLMGYLKSISEKDNVPIGKMIILPSSSEGSPRNMQQQYQDTMGIVSRYGKPDLFVTMTCNPKWADIANNLRPWQKVENRPDLVARVFNIKLTALLNDICKFHLFGKVRAKIHVIEFQKLPHAHILLILYSESKLRSSN</sequence>
<dbReference type="PANTHER" id="PTHR45786">
    <property type="entry name" value="DNA BINDING PROTEIN-LIKE"/>
    <property type="match status" value="1"/>
</dbReference>
<gene>
    <name evidence="2" type="ORF">mMyoMyo1_007887</name>
</gene>
<dbReference type="PANTHER" id="PTHR45786:SF74">
    <property type="entry name" value="ATP-DEPENDENT DNA HELICASE"/>
    <property type="match status" value="1"/>
</dbReference>
<organism evidence="2 3">
    <name type="scientific">Myotis myotis</name>
    <name type="common">Greater mouse-eared bat</name>
    <name type="synonym">Vespertilio myotis</name>
    <dbReference type="NCBI Taxonomy" id="51298"/>
    <lineage>
        <taxon>Eukaryota</taxon>
        <taxon>Metazoa</taxon>
        <taxon>Chordata</taxon>
        <taxon>Craniata</taxon>
        <taxon>Vertebrata</taxon>
        <taxon>Euteleostomi</taxon>
        <taxon>Mammalia</taxon>
        <taxon>Eutheria</taxon>
        <taxon>Laurasiatheria</taxon>
        <taxon>Chiroptera</taxon>
        <taxon>Yangochiroptera</taxon>
        <taxon>Vespertilionidae</taxon>
        <taxon>Myotis</taxon>
    </lineage>
</organism>
<dbReference type="Proteomes" id="UP000527355">
    <property type="component" value="Unassembled WGS sequence"/>
</dbReference>
<protein>
    <recommendedName>
        <fullName evidence="1">Helitron helicase-like domain-containing protein</fullName>
    </recommendedName>
</protein>
<proteinExistence type="predicted"/>
<dbReference type="InterPro" id="IPR025476">
    <property type="entry name" value="Helitron_helicase-like"/>
</dbReference>
<accession>A0A7J8AMA7</accession>
<comment type="caution">
    <text evidence="2">The sequence shown here is derived from an EMBL/GenBank/DDBJ whole genome shotgun (WGS) entry which is preliminary data.</text>
</comment>
<evidence type="ECO:0000313" key="2">
    <source>
        <dbReference type="EMBL" id="KAF6387385.1"/>
    </source>
</evidence>
<dbReference type="AlphaFoldDB" id="A0A7J8AMA7"/>
<evidence type="ECO:0000259" key="1">
    <source>
        <dbReference type="Pfam" id="PF14214"/>
    </source>
</evidence>
<dbReference type="Pfam" id="PF14214">
    <property type="entry name" value="Helitron_like_N"/>
    <property type="match status" value="1"/>
</dbReference>
<name>A0A7J8AMA7_MYOMY</name>
<reference evidence="2 3" key="1">
    <citation type="journal article" date="2020" name="Nature">
        <title>Six reference-quality genomes reveal evolution of bat adaptations.</title>
        <authorList>
            <person name="Jebb D."/>
            <person name="Huang Z."/>
            <person name="Pippel M."/>
            <person name="Hughes G.M."/>
            <person name="Lavrichenko K."/>
            <person name="Devanna P."/>
            <person name="Winkler S."/>
            <person name="Jermiin L.S."/>
            <person name="Skirmuntt E.C."/>
            <person name="Katzourakis A."/>
            <person name="Burkitt-Gray L."/>
            <person name="Ray D.A."/>
            <person name="Sullivan K.A.M."/>
            <person name="Roscito J.G."/>
            <person name="Kirilenko B.M."/>
            <person name="Davalos L.M."/>
            <person name="Corthals A.P."/>
            <person name="Power M.L."/>
            <person name="Jones G."/>
            <person name="Ransome R.D."/>
            <person name="Dechmann D.K.N."/>
            <person name="Locatelli A.G."/>
            <person name="Puechmaille S.J."/>
            <person name="Fedrigo O."/>
            <person name="Jarvis E.D."/>
            <person name="Hiller M."/>
            <person name="Vernes S.C."/>
            <person name="Myers E.W."/>
            <person name="Teeling E.C."/>
        </authorList>
    </citation>
    <scope>NUCLEOTIDE SEQUENCE [LARGE SCALE GENOMIC DNA]</scope>
    <source>
        <strain evidence="2">MMyoMyo1</strain>
        <tissue evidence="2">Flight muscle</tissue>
    </source>
</reference>
<evidence type="ECO:0000313" key="3">
    <source>
        <dbReference type="Proteomes" id="UP000527355"/>
    </source>
</evidence>
<feature type="domain" description="Helitron helicase-like" evidence="1">
    <location>
        <begin position="1"/>
        <end position="148"/>
    </location>
</feature>
<dbReference type="EMBL" id="JABWUV010000001">
    <property type="protein sequence ID" value="KAF6387385.1"/>
    <property type="molecule type" value="Genomic_DNA"/>
</dbReference>
<keyword evidence="3" id="KW-1185">Reference proteome</keyword>